<proteinExistence type="predicted"/>
<dbReference type="Proteomes" id="UP000728032">
    <property type="component" value="Unassembled WGS sequence"/>
</dbReference>
<sequence>MSQIYSKDSLDRFGDDLCEILLSYLSLEDRFRYECLSTQWQRSVFTTQIQLIIIVKNKSFEKNLKLCKNVTQIVYSSHMVRHNRTFGRLFSRQNELLFRKLRDISFITTPEVMKGFKRFVDNYGKSLHSIHVEIDGMYSENSFNKLITVFMAHNVCDGNQLEIGFYPMISTSDCGIGRHFTRPDDQCFRWHKVIDISAPIVNNRLAEPGLNECMHCVNSSDSHQIYDTFTQNVSKDGRNDRKKCRHKCGPKLRERLFRQIW</sequence>
<keyword evidence="2" id="KW-1185">Reference proteome</keyword>
<protein>
    <recommendedName>
        <fullName evidence="3">F-box domain-containing protein</fullName>
    </recommendedName>
</protein>
<dbReference type="EMBL" id="CAJPVJ010008238">
    <property type="protein sequence ID" value="CAG2171801.1"/>
    <property type="molecule type" value="Genomic_DNA"/>
</dbReference>
<reference evidence="1" key="1">
    <citation type="submission" date="2020-11" db="EMBL/GenBank/DDBJ databases">
        <authorList>
            <person name="Tran Van P."/>
        </authorList>
    </citation>
    <scope>NUCLEOTIDE SEQUENCE</scope>
</reference>
<evidence type="ECO:0000313" key="1">
    <source>
        <dbReference type="EMBL" id="CAD7654614.1"/>
    </source>
</evidence>
<dbReference type="AlphaFoldDB" id="A0A7R9QQX8"/>
<evidence type="ECO:0008006" key="3">
    <source>
        <dbReference type="Google" id="ProtNLM"/>
    </source>
</evidence>
<dbReference type="EMBL" id="OC923063">
    <property type="protein sequence ID" value="CAD7654614.1"/>
    <property type="molecule type" value="Genomic_DNA"/>
</dbReference>
<organism evidence="1">
    <name type="scientific">Oppiella nova</name>
    <dbReference type="NCBI Taxonomy" id="334625"/>
    <lineage>
        <taxon>Eukaryota</taxon>
        <taxon>Metazoa</taxon>
        <taxon>Ecdysozoa</taxon>
        <taxon>Arthropoda</taxon>
        <taxon>Chelicerata</taxon>
        <taxon>Arachnida</taxon>
        <taxon>Acari</taxon>
        <taxon>Acariformes</taxon>
        <taxon>Sarcoptiformes</taxon>
        <taxon>Oribatida</taxon>
        <taxon>Brachypylina</taxon>
        <taxon>Oppioidea</taxon>
        <taxon>Oppiidae</taxon>
        <taxon>Oppiella</taxon>
    </lineage>
</organism>
<gene>
    <name evidence="1" type="ORF">ONB1V03_LOCUS11261</name>
</gene>
<accession>A0A7R9QQX8</accession>
<evidence type="ECO:0000313" key="2">
    <source>
        <dbReference type="Proteomes" id="UP000728032"/>
    </source>
</evidence>
<name>A0A7R9QQX8_9ACAR</name>
<dbReference type="OrthoDB" id="6478838at2759"/>